<reference evidence="1 2" key="1">
    <citation type="journal article" date="2019" name="Nat. Med.">
        <title>A library of human gut bacterial isolates paired with longitudinal multiomics data enables mechanistic microbiome research.</title>
        <authorList>
            <person name="Poyet M."/>
            <person name="Groussin M."/>
            <person name="Gibbons S.M."/>
            <person name="Avila-Pacheco J."/>
            <person name="Jiang X."/>
            <person name="Kearney S.M."/>
            <person name="Perrotta A.R."/>
            <person name="Berdy B."/>
            <person name="Zhao S."/>
            <person name="Lieberman T.D."/>
            <person name="Swanson P.K."/>
            <person name="Smith M."/>
            <person name="Roesemann S."/>
            <person name="Alexander J.E."/>
            <person name="Rich S.A."/>
            <person name="Livny J."/>
            <person name="Vlamakis H."/>
            <person name="Clish C."/>
            <person name="Bullock K."/>
            <person name="Deik A."/>
            <person name="Scott J."/>
            <person name="Pierce K.A."/>
            <person name="Xavier R.J."/>
            <person name="Alm E.J."/>
        </authorList>
    </citation>
    <scope>NUCLEOTIDE SEQUENCE [LARGE SCALE GENOMIC DNA]</scope>
    <source>
        <strain evidence="1 2">BIOML-A2</strain>
    </source>
</reference>
<sequence length="301" mass="35055">MKHKTFPNYALMKISAYHKARGDSVEWWSPMCHYDRVYSSKVFDFTPENLYLPPDTIRGGTGYDDIPLNQKLPPEIDAAFPDYSIYPECDYAIGYLTRGCPNHCPWCVVPEKEGGIKPYREWKQVVRPDTNRLVLMDNNILASEYGISQLESMIGSGYAIDLNQGMDARLVNDRIAGILARLTWIRFIRFSCDQIPQIEAIERAAELLGNHGKKPYNLFIYLLVTEDVENAAYRVERLKRLKGISIYAQPERNERKGIIPNALQKEFAQRFIYGRSYLKESWDEYLERHKERRLHEWSGTT</sequence>
<organism evidence="1 2">
    <name type="scientific">Flavonifractor plautii</name>
    <name type="common">Fusobacterium plautii</name>
    <dbReference type="NCBI Taxonomy" id="292800"/>
    <lineage>
        <taxon>Bacteria</taxon>
        <taxon>Bacillati</taxon>
        <taxon>Bacillota</taxon>
        <taxon>Clostridia</taxon>
        <taxon>Eubacteriales</taxon>
        <taxon>Oscillospiraceae</taxon>
        <taxon>Flavonifractor</taxon>
    </lineage>
</organism>
<protein>
    <submittedName>
        <fullName evidence="1">Radical SAM protein</fullName>
    </submittedName>
</protein>
<dbReference type="Proteomes" id="UP000434475">
    <property type="component" value="Unassembled WGS sequence"/>
</dbReference>
<gene>
    <name evidence="1" type="ORF">GKE97_16670</name>
</gene>
<dbReference type="InterPro" id="IPR058240">
    <property type="entry name" value="rSAM_sf"/>
</dbReference>
<evidence type="ECO:0000313" key="2">
    <source>
        <dbReference type="Proteomes" id="UP000434475"/>
    </source>
</evidence>
<name>A0A6I2R814_FLAPL</name>
<dbReference type="AlphaFoldDB" id="A0A6I2R814"/>
<proteinExistence type="predicted"/>
<evidence type="ECO:0000313" key="1">
    <source>
        <dbReference type="EMBL" id="MSB21140.1"/>
    </source>
</evidence>
<accession>A0A6I2R814</accession>
<dbReference type="SUPFAM" id="SSF102114">
    <property type="entry name" value="Radical SAM enzymes"/>
    <property type="match status" value="1"/>
</dbReference>
<dbReference type="RefSeq" id="WP_172697877.1">
    <property type="nucleotide sequence ID" value="NZ_WKPR01000020.1"/>
</dbReference>
<comment type="caution">
    <text evidence="1">The sequence shown here is derived from an EMBL/GenBank/DDBJ whole genome shotgun (WGS) entry which is preliminary data.</text>
</comment>
<dbReference type="EMBL" id="WKPR01000020">
    <property type="protein sequence ID" value="MSB21140.1"/>
    <property type="molecule type" value="Genomic_DNA"/>
</dbReference>